<dbReference type="Pfam" id="PF04479">
    <property type="entry name" value="RTA1"/>
    <property type="match status" value="2"/>
</dbReference>
<comment type="caution">
    <text evidence="6">The sequence shown here is derived from an EMBL/GenBank/DDBJ whole genome shotgun (WGS) entry which is preliminary data.</text>
</comment>
<evidence type="ECO:0000313" key="6">
    <source>
        <dbReference type="EMBL" id="THH21227.1"/>
    </source>
</evidence>
<keyword evidence="2 5" id="KW-0812">Transmembrane</keyword>
<dbReference type="GO" id="GO:0016020">
    <property type="term" value="C:membrane"/>
    <property type="evidence" value="ECO:0007669"/>
    <property type="project" value="UniProtKB-SubCell"/>
</dbReference>
<sequence length="380" mass="41392">MGLAEFSILSHLSIFSSPLFAHSPQSNLDLTISDDPSPYGYTLAKSICILFVVLFTISTLAAGLFDIVGWFARLYSSTDANALAPYIIQTTSTILALTPLSATSFTILRRLIRRLEFEYSLIGLFTNLFLFEVQSFSCPVFVALTVRSVGGAMASITASNDKDADRYAYPSPSSQQIPLFSPPCPPSLLRSSHLNGRQVTIIAYVALATEFICVHARQAKGHRAQHQAPARRPVLHDDLPLHPIRPLPSHPPKCFLTILIDLLHPSSLVDSSIVSKYTSVYRTIELANDFQGRIITTQVYFKALDGAMVILAIYTSTSCTRASSSPTSLASSPTVTSVGPFPARCSPWIHIAHEGEASRVTGLLSVLARFAVRLTGHHES</sequence>
<comment type="subcellular location">
    <subcellularLocation>
        <location evidence="1">Membrane</location>
        <topology evidence="1">Multi-pass membrane protein</topology>
    </subcellularLocation>
</comment>
<dbReference type="AlphaFoldDB" id="A0A4S4M916"/>
<protein>
    <submittedName>
        <fullName evidence="6">Uncharacterized protein</fullName>
    </submittedName>
</protein>
<dbReference type="PANTHER" id="PTHR31465:SF1">
    <property type="entry name" value="PROTEIN RTA1-RELATED"/>
    <property type="match status" value="1"/>
</dbReference>
<proteinExistence type="predicted"/>
<feature type="transmembrane region" description="Helical" evidence="5">
    <location>
        <begin position="83"/>
        <end position="108"/>
    </location>
</feature>
<evidence type="ECO:0000256" key="2">
    <source>
        <dbReference type="ARBA" id="ARBA00022692"/>
    </source>
</evidence>
<evidence type="ECO:0000313" key="7">
    <source>
        <dbReference type="Proteomes" id="UP000310158"/>
    </source>
</evidence>
<dbReference type="PANTHER" id="PTHR31465">
    <property type="entry name" value="PROTEIN RTA1-RELATED"/>
    <property type="match status" value="1"/>
</dbReference>
<reference evidence="6 7" key="1">
    <citation type="submission" date="2019-02" db="EMBL/GenBank/DDBJ databases">
        <title>Genome sequencing of the rare red list fungi Bondarzewia mesenterica.</title>
        <authorList>
            <person name="Buettner E."/>
            <person name="Kellner H."/>
        </authorList>
    </citation>
    <scope>NUCLEOTIDE SEQUENCE [LARGE SCALE GENOMIC DNA]</scope>
    <source>
        <strain evidence="6 7">DSM 108281</strain>
    </source>
</reference>
<dbReference type="EMBL" id="SGPL01000006">
    <property type="protein sequence ID" value="THH21227.1"/>
    <property type="molecule type" value="Genomic_DNA"/>
</dbReference>
<evidence type="ECO:0000256" key="5">
    <source>
        <dbReference type="SAM" id="Phobius"/>
    </source>
</evidence>
<organism evidence="6 7">
    <name type="scientific">Bondarzewia mesenterica</name>
    <dbReference type="NCBI Taxonomy" id="1095465"/>
    <lineage>
        <taxon>Eukaryota</taxon>
        <taxon>Fungi</taxon>
        <taxon>Dikarya</taxon>
        <taxon>Basidiomycota</taxon>
        <taxon>Agaricomycotina</taxon>
        <taxon>Agaricomycetes</taxon>
        <taxon>Russulales</taxon>
        <taxon>Bondarzewiaceae</taxon>
        <taxon>Bondarzewia</taxon>
    </lineage>
</organism>
<dbReference type="Proteomes" id="UP000310158">
    <property type="component" value="Unassembled WGS sequence"/>
</dbReference>
<feature type="transmembrane region" description="Helical" evidence="5">
    <location>
        <begin position="47"/>
        <end position="71"/>
    </location>
</feature>
<accession>A0A4S4M916</accession>
<feature type="transmembrane region" description="Helical" evidence="5">
    <location>
        <begin position="120"/>
        <end position="144"/>
    </location>
</feature>
<keyword evidence="7" id="KW-1185">Reference proteome</keyword>
<dbReference type="InterPro" id="IPR007568">
    <property type="entry name" value="RTA1"/>
</dbReference>
<evidence type="ECO:0000256" key="3">
    <source>
        <dbReference type="ARBA" id="ARBA00022989"/>
    </source>
</evidence>
<evidence type="ECO:0000256" key="4">
    <source>
        <dbReference type="ARBA" id="ARBA00023136"/>
    </source>
</evidence>
<keyword evidence="3 5" id="KW-1133">Transmembrane helix</keyword>
<evidence type="ECO:0000256" key="1">
    <source>
        <dbReference type="ARBA" id="ARBA00004141"/>
    </source>
</evidence>
<dbReference type="OrthoDB" id="3358017at2759"/>
<name>A0A4S4M916_9AGAM</name>
<keyword evidence="4 5" id="KW-0472">Membrane</keyword>
<gene>
    <name evidence="6" type="ORF">EW146_g289</name>
</gene>